<comment type="caution">
    <text evidence="3">The sequence shown here is derived from an EMBL/GenBank/DDBJ whole genome shotgun (WGS) entry which is preliminary data.</text>
</comment>
<keyword evidence="1" id="KW-0479">Metal-binding</keyword>
<organism evidence="3 4">
    <name type="scientific">Cyclostephanos tholiformis</name>
    <dbReference type="NCBI Taxonomy" id="382380"/>
    <lineage>
        <taxon>Eukaryota</taxon>
        <taxon>Sar</taxon>
        <taxon>Stramenopiles</taxon>
        <taxon>Ochrophyta</taxon>
        <taxon>Bacillariophyta</taxon>
        <taxon>Coscinodiscophyceae</taxon>
        <taxon>Thalassiosirophycidae</taxon>
        <taxon>Stephanodiscales</taxon>
        <taxon>Stephanodiscaceae</taxon>
        <taxon>Cyclostephanos</taxon>
    </lineage>
</organism>
<dbReference type="SUPFAM" id="SSF47954">
    <property type="entry name" value="Cyclin-like"/>
    <property type="match status" value="1"/>
</dbReference>
<evidence type="ECO:0000259" key="2">
    <source>
        <dbReference type="PROSITE" id="PS50966"/>
    </source>
</evidence>
<dbReference type="AlphaFoldDB" id="A0ABD3RFJ1"/>
<evidence type="ECO:0000313" key="3">
    <source>
        <dbReference type="EMBL" id="KAL3810321.1"/>
    </source>
</evidence>
<feature type="domain" description="SWIM-type" evidence="2">
    <location>
        <begin position="193"/>
        <end position="237"/>
    </location>
</feature>
<dbReference type="Proteomes" id="UP001530377">
    <property type="component" value="Unassembled WGS sequence"/>
</dbReference>
<dbReference type="PANTHER" id="PTHR10177">
    <property type="entry name" value="CYCLINS"/>
    <property type="match status" value="1"/>
</dbReference>
<sequence>DRRLIVCVSMSTEASNSWGDDDKSELLVDQIAVLLKKEDAFYSRIDYLGQLPESENDFIDKEWRQKAAAWMVRVIDAYNLDRDIANVAMAYLDEVFSASSLHHIWNKKKCCIVTMASLKLAIKLFVLRMMSMDAMLMLGKRMGISYSFNSVVDMEHQIMLHLSWDMFPPTAFCFVYHMICLFPQEVRTTSTGYIVQELAKYMTELTACECPDSLNFNVSLIAKLMCVHLIFLVKSVEYTFVKFKLSSTSFASCLIAMDW</sequence>
<reference evidence="3 4" key="1">
    <citation type="submission" date="2024-10" db="EMBL/GenBank/DDBJ databases">
        <title>Updated reference genomes for cyclostephanoid diatoms.</title>
        <authorList>
            <person name="Roberts W.R."/>
            <person name="Alverson A.J."/>
        </authorList>
    </citation>
    <scope>NUCLEOTIDE SEQUENCE [LARGE SCALE GENOMIC DNA]</scope>
    <source>
        <strain evidence="3 4">AJA228-03</strain>
    </source>
</reference>
<keyword evidence="4" id="KW-1185">Reference proteome</keyword>
<accession>A0ABD3RFJ1</accession>
<dbReference type="InterPro" id="IPR039361">
    <property type="entry name" value="Cyclin"/>
</dbReference>
<dbReference type="Gene3D" id="1.10.472.10">
    <property type="entry name" value="Cyclin-like"/>
    <property type="match status" value="2"/>
</dbReference>
<dbReference type="InterPro" id="IPR006671">
    <property type="entry name" value="Cyclin_N"/>
</dbReference>
<dbReference type="InterPro" id="IPR036915">
    <property type="entry name" value="Cyclin-like_sf"/>
</dbReference>
<gene>
    <name evidence="3" type="ORF">ACHAXA_008256</name>
</gene>
<keyword evidence="1" id="KW-0862">Zinc</keyword>
<name>A0ABD3RFJ1_9STRA</name>
<keyword evidence="1" id="KW-0863">Zinc-finger</keyword>
<dbReference type="GO" id="GO:0008270">
    <property type="term" value="F:zinc ion binding"/>
    <property type="evidence" value="ECO:0007669"/>
    <property type="project" value="UniProtKB-KW"/>
</dbReference>
<dbReference type="EMBL" id="JALLPB020000338">
    <property type="protein sequence ID" value="KAL3810321.1"/>
    <property type="molecule type" value="Genomic_DNA"/>
</dbReference>
<evidence type="ECO:0000256" key="1">
    <source>
        <dbReference type="PROSITE-ProRule" id="PRU00325"/>
    </source>
</evidence>
<proteinExistence type="predicted"/>
<dbReference type="Pfam" id="PF00134">
    <property type="entry name" value="Cyclin_N"/>
    <property type="match status" value="1"/>
</dbReference>
<feature type="non-terminal residue" evidence="3">
    <location>
        <position position="1"/>
    </location>
</feature>
<protein>
    <recommendedName>
        <fullName evidence="2">SWIM-type domain-containing protein</fullName>
    </recommendedName>
</protein>
<evidence type="ECO:0000313" key="4">
    <source>
        <dbReference type="Proteomes" id="UP001530377"/>
    </source>
</evidence>
<dbReference type="InterPro" id="IPR007527">
    <property type="entry name" value="Znf_SWIM"/>
</dbReference>
<dbReference type="PROSITE" id="PS50966">
    <property type="entry name" value="ZF_SWIM"/>
    <property type="match status" value="1"/>
</dbReference>